<dbReference type="GO" id="GO:0070403">
    <property type="term" value="F:NAD+ binding"/>
    <property type="evidence" value="ECO:0007669"/>
    <property type="project" value="InterPro"/>
</dbReference>
<proteinExistence type="inferred from homology"/>
<reference evidence="13 14" key="1">
    <citation type="submission" date="2015-11" db="EMBL/GenBank/DDBJ databases">
        <title>A Two-component Flavoprotein Monooxygenase System MeaXY Responsible for para-Hydroxylation of 2-Methyl-6-ethylaniline and 2,6-Diethylaniline in Sphingobium baderi DE-13.</title>
        <authorList>
            <person name="Cheng M."/>
            <person name="Meng Q."/>
            <person name="Yang Y."/>
            <person name="Chu C."/>
            <person name="Yan X."/>
            <person name="He J."/>
            <person name="Li S."/>
        </authorList>
    </citation>
    <scope>NUCLEOTIDE SEQUENCE [LARGE SCALE GENOMIC DNA]</scope>
    <source>
        <strain evidence="13 14">DE-13</strain>
    </source>
</reference>
<dbReference type="RefSeq" id="WP_062067042.1">
    <property type="nucleotide sequence ID" value="NZ_CP013264.1"/>
</dbReference>
<evidence type="ECO:0000259" key="11">
    <source>
        <dbReference type="Pfam" id="PF00725"/>
    </source>
</evidence>
<dbReference type="InterPro" id="IPR006176">
    <property type="entry name" value="3-OHacyl-CoA_DH_NAD-bd"/>
</dbReference>
<evidence type="ECO:0000313" key="14">
    <source>
        <dbReference type="Proteomes" id="UP000056968"/>
    </source>
</evidence>
<name>A0A0S3F2B4_9SPHN</name>
<evidence type="ECO:0000256" key="1">
    <source>
        <dbReference type="ARBA" id="ARBA00005005"/>
    </source>
</evidence>
<evidence type="ECO:0000256" key="2">
    <source>
        <dbReference type="ARBA" id="ARBA00007005"/>
    </source>
</evidence>
<accession>A0A0S3F2B4</accession>
<keyword evidence="6" id="KW-0520">NAD</keyword>
<dbReference type="FunFam" id="3.40.50.720:FF:000009">
    <property type="entry name" value="Fatty oxidation complex, alpha subunit"/>
    <property type="match status" value="1"/>
</dbReference>
<dbReference type="EMBL" id="CP013264">
    <property type="protein sequence ID" value="ALR21828.1"/>
    <property type="molecule type" value="Genomic_DNA"/>
</dbReference>
<keyword evidence="8" id="KW-0456">Lyase</keyword>
<dbReference type="InterPro" id="IPR050136">
    <property type="entry name" value="FA_oxidation_alpha_subunit"/>
</dbReference>
<dbReference type="SUPFAM" id="SSF52096">
    <property type="entry name" value="ClpP/crotonase"/>
    <property type="match status" value="1"/>
</dbReference>
<dbReference type="InterPro" id="IPR006108">
    <property type="entry name" value="3HC_DH_C"/>
</dbReference>
<evidence type="ECO:0000313" key="13">
    <source>
        <dbReference type="EMBL" id="ALR21828.1"/>
    </source>
</evidence>
<dbReference type="GO" id="GO:0006635">
    <property type="term" value="P:fatty acid beta-oxidation"/>
    <property type="evidence" value="ECO:0007669"/>
    <property type="project" value="UniProtKB-UniPathway"/>
</dbReference>
<evidence type="ECO:0000256" key="4">
    <source>
        <dbReference type="ARBA" id="ARBA00022963"/>
    </source>
</evidence>
<dbReference type="InterPro" id="IPR036291">
    <property type="entry name" value="NAD(P)-bd_dom_sf"/>
</dbReference>
<evidence type="ECO:0000256" key="5">
    <source>
        <dbReference type="ARBA" id="ARBA00023002"/>
    </source>
</evidence>
<protein>
    <submittedName>
        <fullName evidence="13">3-hydroxyacyl-CoA dehydrogenase</fullName>
    </submittedName>
</protein>
<feature type="domain" description="3-hydroxyacyl-CoA dehydrogenase C-terminal" evidence="11">
    <location>
        <begin position="496"/>
        <end position="593"/>
    </location>
</feature>
<dbReference type="Gene3D" id="1.10.1040.50">
    <property type="match status" value="1"/>
</dbReference>
<organism evidence="13 14">
    <name type="scientific">Sphingobium baderi</name>
    <dbReference type="NCBI Taxonomy" id="1332080"/>
    <lineage>
        <taxon>Bacteria</taxon>
        <taxon>Pseudomonadati</taxon>
        <taxon>Pseudomonadota</taxon>
        <taxon>Alphaproteobacteria</taxon>
        <taxon>Sphingomonadales</taxon>
        <taxon>Sphingomonadaceae</taxon>
        <taxon>Sphingobium</taxon>
    </lineage>
</organism>
<dbReference type="UniPathway" id="UPA00659"/>
<comment type="catalytic activity">
    <reaction evidence="10">
        <text>a (3S)-3-hydroxyacyl-CoA + NAD(+) = a 3-oxoacyl-CoA + NADH + H(+)</text>
        <dbReference type="Rhea" id="RHEA:22432"/>
        <dbReference type="ChEBI" id="CHEBI:15378"/>
        <dbReference type="ChEBI" id="CHEBI:57318"/>
        <dbReference type="ChEBI" id="CHEBI:57540"/>
        <dbReference type="ChEBI" id="CHEBI:57945"/>
        <dbReference type="ChEBI" id="CHEBI:90726"/>
        <dbReference type="EC" id="1.1.1.35"/>
    </reaction>
</comment>
<dbReference type="Pfam" id="PF00725">
    <property type="entry name" value="3HCDH"/>
    <property type="match status" value="1"/>
</dbReference>
<dbReference type="STRING" id="1332080.ATN00_17540"/>
<keyword evidence="9" id="KW-0511">Multifunctional enzyme</keyword>
<evidence type="ECO:0000256" key="6">
    <source>
        <dbReference type="ARBA" id="ARBA00023027"/>
    </source>
</evidence>
<keyword evidence="3" id="KW-0276">Fatty acid metabolism</keyword>
<dbReference type="InterPro" id="IPR001753">
    <property type="entry name" value="Enoyl-CoA_hydra/iso"/>
</dbReference>
<dbReference type="Gene3D" id="3.90.226.10">
    <property type="entry name" value="2-enoyl-CoA Hydratase, Chain A, domain 1"/>
    <property type="match status" value="1"/>
</dbReference>
<keyword evidence="5" id="KW-0560">Oxidoreductase</keyword>
<comment type="similarity">
    <text evidence="2">In the central section; belongs to the 3-hydroxyacyl-CoA dehydrogenase family.</text>
</comment>
<feature type="domain" description="3-hydroxyacyl-CoA dehydrogenase NAD binding" evidence="12">
    <location>
        <begin position="315"/>
        <end position="493"/>
    </location>
</feature>
<keyword evidence="4" id="KW-0442">Lipid degradation</keyword>
<keyword evidence="7" id="KW-0443">Lipid metabolism</keyword>
<gene>
    <name evidence="13" type="ORF">ATN00_17540</name>
</gene>
<evidence type="ECO:0000256" key="10">
    <source>
        <dbReference type="ARBA" id="ARBA00049556"/>
    </source>
</evidence>
<dbReference type="GO" id="GO:0004300">
    <property type="term" value="F:enoyl-CoA hydratase activity"/>
    <property type="evidence" value="ECO:0007669"/>
    <property type="project" value="TreeGrafter"/>
</dbReference>
<dbReference type="GO" id="GO:0016509">
    <property type="term" value="F:long-chain (3S)-3-hydroxyacyl-CoA dehydrogenase (NAD+) activity"/>
    <property type="evidence" value="ECO:0007669"/>
    <property type="project" value="TreeGrafter"/>
</dbReference>
<dbReference type="Pfam" id="PF00378">
    <property type="entry name" value="ECH_1"/>
    <property type="match status" value="1"/>
</dbReference>
<dbReference type="InterPro" id="IPR029045">
    <property type="entry name" value="ClpP/crotonase-like_dom_sf"/>
</dbReference>
<dbReference type="Proteomes" id="UP000056968">
    <property type="component" value="Chromosome"/>
</dbReference>
<dbReference type="KEGG" id="sbd:ATN00_17540"/>
<evidence type="ECO:0000256" key="9">
    <source>
        <dbReference type="ARBA" id="ARBA00023268"/>
    </source>
</evidence>
<evidence type="ECO:0000259" key="12">
    <source>
        <dbReference type="Pfam" id="PF02737"/>
    </source>
</evidence>
<dbReference type="Pfam" id="PF02737">
    <property type="entry name" value="3HCDH_N"/>
    <property type="match status" value="1"/>
</dbReference>
<sequence length="722" mass="77075">MKTMRLEKADNGVAILTLDAEGAMNVVNDAFIADMEEATAQIAGDDGIKGVILTSGKKTFMAGADLKQLVNGFGTLTPAQAYAFSKRATDMHRAIEQSGKPWVAAINGLALGGGFELALACHHRILVDDPKAQVGLPEVNVGLLPGSGGTVRLGIIAGMKVALDLLLSGRSVAPAEALKLKIVDEVVPADKLIDAAKAWLAAGPDPVKAWDVKGWVPPQKKGMTVPEDSAAYMMAAGGIAKAGYNSPAPLAILNSVFHGMQLPFDKALAVEGKYFAKLLTDPVARNIIRTTFISKQAAEKGARRPEGFPKFEAKKVGVLGAGMMGAGIAFVSANAGIEVVLIDRDVPTAEKGKAYSTKVLGKLVEKGKTTQEKADAILARITATDDFALLDGCDLVVEAVFEDTAIKAETTKKAEAVLPDNVVFASNTSTLPISQLAQASRHPDQFIGLHFFSPVDRMGLVEVIMGKQTSKETLAKGLDFIAQIRKTPIVVNDSRGFYTSRVFQMLIHEGAAMLAEGVPPAVIENAAKAVGMPVGPLALLDELTIDLPLKIVDQAIAEEGDKYTPPAGVPVMRRMKDEIGRSGRKSGGAFYDYPEGGKKHLWTGLAEHFPVKDGWDVEELKKRYLYAQAMETARCLEENVLETPQDADLGAIYGWGFPTWTGGTISYIDTIGIENFVKEADRLAQLYGPRFLPSAWLRDKAAKGESFYASAQDATVKEPMPA</sequence>
<dbReference type="PANTHER" id="PTHR43612">
    <property type="entry name" value="TRIFUNCTIONAL ENZYME SUBUNIT ALPHA"/>
    <property type="match status" value="1"/>
</dbReference>
<dbReference type="SUPFAM" id="SSF51735">
    <property type="entry name" value="NAD(P)-binding Rossmann-fold domains"/>
    <property type="match status" value="1"/>
</dbReference>
<keyword evidence="14" id="KW-1185">Reference proteome</keyword>
<evidence type="ECO:0000256" key="8">
    <source>
        <dbReference type="ARBA" id="ARBA00023239"/>
    </source>
</evidence>
<comment type="pathway">
    <text evidence="1">Lipid metabolism; fatty acid beta-oxidation.</text>
</comment>
<dbReference type="InterPro" id="IPR008927">
    <property type="entry name" value="6-PGluconate_DH-like_C_sf"/>
</dbReference>
<dbReference type="PANTHER" id="PTHR43612:SF3">
    <property type="entry name" value="TRIFUNCTIONAL ENZYME SUBUNIT ALPHA, MITOCHONDRIAL"/>
    <property type="match status" value="1"/>
</dbReference>
<evidence type="ECO:0000256" key="7">
    <source>
        <dbReference type="ARBA" id="ARBA00023098"/>
    </source>
</evidence>
<dbReference type="Gene3D" id="3.40.50.720">
    <property type="entry name" value="NAD(P)-binding Rossmann-like Domain"/>
    <property type="match status" value="1"/>
</dbReference>
<dbReference type="SUPFAM" id="SSF48179">
    <property type="entry name" value="6-phosphogluconate dehydrogenase C-terminal domain-like"/>
    <property type="match status" value="2"/>
</dbReference>
<dbReference type="AlphaFoldDB" id="A0A0S3F2B4"/>
<evidence type="ECO:0000256" key="3">
    <source>
        <dbReference type="ARBA" id="ARBA00022832"/>
    </source>
</evidence>
<dbReference type="CDD" id="cd06558">
    <property type="entry name" value="crotonase-like"/>
    <property type="match status" value="1"/>
</dbReference>